<evidence type="ECO:0000313" key="3">
    <source>
        <dbReference type="Proteomes" id="UP000198588"/>
    </source>
</evidence>
<proteinExistence type="predicted"/>
<gene>
    <name evidence="2" type="ORF">SAMN02927914_05658</name>
</gene>
<sequence>MREFFNTVIIIVLIAIAVVLLLLAPKGFQFGQPDPIVSSGARLARGDANTFVHAQSAGSAV</sequence>
<protein>
    <submittedName>
        <fullName evidence="2">Uncharacterized protein</fullName>
    </submittedName>
</protein>
<dbReference type="Proteomes" id="UP000198588">
    <property type="component" value="Unassembled WGS sequence"/>
</dbReference>
<name>A0A1G5ZNY6_9HYPH</name>
<dbReference type="EMBL" id="FMXM01000024">
    <property type="protein sequence ID" value="SDA96519.1"/>
    <property type="molecule type" value="Genomic_DNA"/>
</dbReference>
<organism evidence="2 3">
    <name type="scientific">Mesorhizobium qingshengii</name>
    <dbReference type="NCBI Taxonomy" id="1165689"/>
    <lineage>
        <taxon>Bacteria</taxon>
        <taxon>Pseudomonadati</taxon>
        <taxon>Pseudomonadota</taxon>
        <taxon>Alphaproteobacteria</taxon>
        <taxon>Hyphomicrobiales</taxon>
        <taxon>Phyllobacteriaceae</taxon>
        <taxon>Mesorhizobium</taxon>
    </lineage>
</organism>
<evidence type="ECO:0000313" key="2">
    <source>
        <dbReference type="EMBL" id="SDA96519.1"/>
    </source>
</evidence>
<feature type="transmembrane region" description="Helical" evidence="1">
    <location>
        <begin position="6"/>
        <end position="24"/>
    </location>
</feature>
<accession>A0A1G5ZNY6</accession>
<keyword evidence="1" id="KW-0812">Transmembrane</keyword>
<keyword evidence="1" id="KW-0472">Membrane</keyword>
<keyword evidence="1" id="KW-1133">Transmembrane helix</keyword>
<dbReference type="AlphaFoldDB" id="A0A1G5ZNY6"/>
<dbReference type="RefSeq" id="WP_143019531.1">
    <property type="nucleotide sequence ID" value="NZ_FMXM01000024.1"/>
</dbReference>
<reference evidence="2 3" key="1">
    <citation type="submission" date="2016-10" db="EMBL/GenBank/DDBJ databases">
        <authorList>
            <person name="de Groot N.N."/>
        </authorList>
    </citation>
    <scope>NUCLEOTIDE SEQUENCE [LARGE SCALE GENOMIC DNA]</scope>
    <source>
        <strain evidence="2 3">CGMCC 1.12097</strain>
    </source>
</reference>
<evidence type="ECO:0000256" key="1">
    <source>
        <dbReference type="SAM" id="Phobius"/>
    </source>
</evidence>